<organism evidence="5 6">
    <name type="scientific">Candidatus Kerfeldbacteria bacterium CG_4_10_14_0_8_um_filter_42_10</name>
    <dbReference type="NCBI Taxonomy" id="2014248"/>
    <lineage>
        <taxon>Bacteria</taxon>
        <taxon>Candidatus Kerfeldiibacteriota</taxon>
    </lineage>
</organism>
<dbReference type="InterPro" id="IPR027417">
    <property type="entry name" value="P-loop_NTPase"/>
</dbReference>
<dbReference type="InterPro" id="IPR001482">
    <property type="entry name" value="T2SS/T4SS_dom"/>
</dbReference>
<proteinExistence type="inferred from homology"/>
<dbReference type="Gene3D" id="3.30.300.160">
    <property type="entry name" value="Type II secretion system, protein E, N-terminal domain"/>
    <property type="match status" value="1"/>
</dbReference>
<dbReference type="PANTHER" id="PTHR30258">
    <property type="entry name" value="TYPE II SECRETION SYSTEM PROTEIN GSPE-RELATED"/>
    <property type="match status" value="1"/>
</dbReference>
<evidence type="ECO:0000259" key="4">
    <source>
        <dbReference type="PROSITE" id="PS00662"/>
    </source>
</evidence>
<protein>
    <recommendedName>
        <fullName evidence="4">Bacterial type II secretion system protein E domain-containing protein</fullName>
    </recommendedName>
</protein>
<dbReference type="AlphaFoldDB" id="A0A2M7RKY7"/>
<gene>
    <name evidence="5" type="ORF">COY66_01590</name>
</gene>
<evidence type="ECO:0000256" key="3">
    <source>
        <dbReference type="ARBA" id="ARBA00022840"/>
    </source>
</evidence>
<dbReference type="PROSITE" id="PS00662">
    <property type="entry name" value="T2SP_E"/>
    <property type="match status" value="1"/>
</dbReference>
<dbReference type="PANTHER" id="PTHR30258:SF1">
    <property type="entry name" value="PROTEIN TRANSPORT PROTEIN HOFB HOMOLOG"/>
    <property type="match status" value="1"/>
</dbReference>
<dbReference type="SUPFAM" id="SSF160246">
    <property type="entry name" value="EspE N-terminal domain-like"/>
    <property type="match status" value="1"/>
</dbReference>
<dbReference type="InterPro" id="IPR037257">
    <property type="entry name" value="T2SS_E_N_sf"/>
</dbReference>
<evidence type="ECO:0000256" key="2">
    <source>
        <dbReference type="ARBA" id="ARBA00022741"/>
    </source>
</evidence>
<feature type="domain" description="Bacterial type II secretion system protein E" evidence="4">
    <location>
        <begin position="394"/>
        <end position="408"/>
    </location>
</feature>
<dbReference type="EMBL" id="PFMD01000020">
    <property type="protein sequence ID" value="PIY97046.1"/>
    <property type="molecule type" value="Genomic_DNA"/>
</dbReference>
<sequence>MPENSKKKIISGKDPLIQALLEGHYLSQDQYSELLEESKRLNQPLLEIISSKSVVSEENLAKVKSKVYGIPYVDLFGKIVRADILDVISQELAQNYRMVSFDRKENEVSIAMVNPNDYKALEVIEFIARENHFRVKYHVVSEGGLRFILKQYATLSEEVEEALKGTEKETTFAEAGKLELAEKGLEEVIRKAPVSKMVSVILRHAVEGKASDVHIEPVGNETRVRYRIDGVMYTSLILPKHVHPSIVARIKVLSNLKIDETRIPQDGRFRMNIDGRDIDYRVSTLPLINNEKVVMRILDTTEGSKSLEDLGFVGRNVEIMRKNIEKSHGMFLVTGPTGSGKSTTLYSVLSVLNQEGVNIITLEDPVEYYLAGVNQSQINPEVGLTFSRGLRAILRQDPDIIMVGEIRDNETAELAVHASL</sequence>
<dbReference type="CDD" id="cd01129">
    <property type="entry name" value="PulE-GspE-like"/>
    <property type="match status" value="1"/>
</dbReference>
<reference evidence="5 6" key="1">
    <citation type="submission" date="2017-09" db="EMBL/GenBank/DDBJ databases">
        <title>Depth-based differentiation of microbial function through sediment-hosted aquifers and enrichment of novel symbionts in the deep terrestrial subsurface.</title>
        <authorList>
            <person name="Probst A.J."/>
            <person name="Ladd B."/>
            <person name="Jarett J.K."/>
            <person name="Geller-Mcgrath D.E."/>
            <person name="Sieber C.M."/>
            <person name="Emerson J.B."/>
            <person name="Anantharaman K."/>
            <person name="Thomas B.C."/>
            <person name="Malmstrom R."/>
            <person name="Stieglmeier M."/>
            <person name="Klingl A."/>
            <person name="Woyke T."/>
            <person name="Ryan C.M."/>
            <person name="Banfield J.F."/>
        </authorList>
    </citation>
    <scope>NUCLEOTIDE SEQUENCE [LARGE SCALE GENOMIC DNA]</scope>
    <source>
        <strain evidence="5">CG_4_10_14_0_8_um_filter_42_10</strain>
    </source>
</reference>
<dbReference type="GO" id="GO:0005524">
    <property type="term" value="F:ATP binding"/>
    <property type="evidence" value="ECO:0007669"/>
    <property type="project" value="UniProtKB-KW"/>
</dbReference>
<dbReference type="GO" id="GO:0005886">
    <property type="term" value="C:plasma membrane"/>
    <property type="evidence" value="ECO:0007669"/>
    <property type="project" value="TreeGrafter"/>
</dbReference>
<dbReference type="Pfam" id="PF00437">
    <property type="entry name" value="T2SSE"/>
    <property type="match status" value="1"/>
</dbReference>
<evidence type="ECO:0000313" key="5">
    <source>
        <dbReference type="EMBL" id="PIY97046.1"/>
    </source>
</evidence>
<dbReference type="Gene3D" id="3.30.450.90">
    <property type="match status" value="1"/>
</dbReference>
<evidence type="ECO:0000256" key="1">
    <source>
        <dbReference type="ARBA" id="ARBA00006611"/>
    </source>
</evidence>
<comment type="similarity">
    <text evidence="1">Belongs to the GSP E family.</text>
</comment>
<keyword evidence="2" id="KW-0547">Nucleotide-binding</keyword>
<dbReference type="InterPro" id="IPR007831">
    <property type="entry name" value="T2SS_GspE_N"/>
</dbReference>
<dbReference type="Gene3D" id="3.40.50.300">
    <property type="entry name" value="P-loop containing nucleotide triphosphate hydrolases"/>
    <property type="match status" value="1"/>
</dbReference>
<comment type="caution">
    <text evidence="5">The sequence shown here is derived from an EMBL/GenBank/DDBJ whole genome shotgun (WGS) entry which is preliminary data.</text>
</comment>
<accession>A0A2M7RKY7</accession>
<dbReference type="Pfam" id="PF05157">
    <property type="entry name" value="MshEN"/>
    <property type="match status" value="1"/>
</dbReference>
<dbReference type="Proteomes" id="UP000230779">
    <property type="component" value="Unassembled WGS sequence"/>
</dbReference>
<keyword evidence="3" id="KW-0067">ATP-binding</keyword>
<feature type="non-terminal residue" evidence="5">
    <location>
        <position position="420"/>
    </location>
</feature>
<name>A0A2M7RKY7_9BACT</name>
<dbReference type="GO" id="GO:0016887">
    <property type="term" value="F:ATP hydrolysis activity"/>
    <property type="evidence" value="ECO:0007669"/>
    <property type="project" value="TreeGrafter"/>
</dbReference>
<dbReference type="SUPFAM" id="SSF52540">
    <property type="entry name" value="P-loop containing nucleoside triphosphate hydrolases"/>
    <property type="match status" value="1"/>
</dbReference>
<evidence type="ECO:0000313" key="6">
    <source>
        <dbReference type="Proteomes" id="UP000230779"/>
    </source>
</evidence>